<dbReference type="OrthoDB" id="3542635at2"/>
<dbReference type="Pfam" id="PF15567">
    <property type="entry name" value="Imm35"/>
    <property type="match status" value="1"/>
</dbReference>
<evidence type="ECO:0000313" key="3">
    <source>
        <dbReference type="Proteomes" id="UP000035352"/>
    </source>
</evidence>
<feature type="domain" description="Immunity protein 35" evidence="1">
    <location>
        <begin position="19"/>
        <end position="72"/>
    </location>
</feature>
<protein>
    <recommendedName>
        <fullName evidence="1">Immunity protein 35 domain-containing protein</fullName>
    </recommendedName>
</protein>
<dbReference type="Proteomes" id="UP000035352">
    <property type="component" value="Chromosome"/>
</dbReference>
<evidence type="ECO:0000313" key="2">
    <source>
        <dbReference type="EMBL" id="AKJ31968.1"/>
    </source>
</evidence>
<accession>A0A0G3BVA9</accession>
<keyword evidence="3" id="KW-1185">Reference proteome</keyword>
<dbReference type="KEGG" id="pbh:AAW51_5277"/>
<proteinExistence type="predicted"/>
<sequence>MDRHEARGIAAQFVAVNVAAPPEDCYLIVDAGVIEDQDGWYFPYQSARFIETNDISYSVVGNCPIFVSKCGKTAELRRPPLHLITRVRPRV</sequence>
<dbReference type="AlphaFoldDB" id="A0A0G3BVA9"/>
<dbReference type="EMBL" id="CP011371">
    <property type="protein sequence ID" value="AKJ31968.1"/>
    <property type="molecule type" value="Genomic_DNA"/>
</dbReference>
<name>A0A0G3BVA9_9BURK</name>
<evidence type="ECO:0000259" key="1">
    <source>
        <dbReference type="Pfam" id="PF15567"/>
    </source>
</evidence>
<dbReference type="InterPro" id="IPR029082">
    <property type="entry name" value="Imm35"/>
</dbReference>
<reference evidence="2 3" key="1">
    <citation type="submission" date="2015-05" db="EMBL/GenBank/DDBJ databases">
        <authorList>
            <person name="Tang B."/>
            <person name="Yu Y."/>
        </authorList>
    </citation>
    <scope>NUCLEOTIDE SEQUENCE [LARGE SCALE GENOMIC DNA]</scope>
    <source>
        <strain evidence="2 3">DSM 7029</strain>
    </source>
</reference>
<gene>
    <name evidence="2" type="ORF">AAW51_5277</name>
</gene>
<organism evidence="2 3">
    <name type="scientific">Caldimonas brevitalea</name>
    <dbReference type="NCBI Taxonomy" id="413882"/>
    <lineage>
        <taxon>Bacteria</taxon>
        <taxon>Pseudomonadati</taxon>
        <taxon>Pseudomonadota</taxon>
        <taxon>Betaproteobacteria</taxon>
        <taxon>Burkholderiales</taxon>
        <taxon>Sphaerotilaceae</taxon>
        <taxon>Caldimonas</taxon>
    </lineage>
</organism>